<reference evidence="1 2" key="1">
    <citation type="submission" date="2016-10" db="EMBL/GenBank/DDBJ databases">
        <authorList>
            <person name="de Groot N.N."/>
        </authorList>
    </citation>
    <scope>NUCLEOTIDE SEQUENCE [LARGE SCALE GENOMIC DNA]</scope>
    <source>
        <strain evidence="1 2">DSM 26130</strain>
    </source>
</reference>
<evidence type="ECO:0000313" key="2">
    <source>
        <dbReference type="Proteomes" id="UP000198598"/>
    </source>
</evidence>
<name>A0A1I1XJT3_9BACT</name>
<dbReference type="AlphaFoldDB" id="A0A1I1XJT3"/>
<dbReference type="Pfam" id="PF13668">
    <property type="entry name" value="Ferritin_2"/>
    <property type="match status" value="1"/>
</dbReference>
<proteinExistence type="predicted"/>
<dbReference type="SUPFAM" id="SSF47240">
    <property type="entry name" value="Ferritin-like"/>
    <property type="match status" value="1"/>
</dbReference>
<dbReference type="OrthoDB" id="954262at2"/>
<protein>
    <submittedName>
        <fullName evidence="1">Ferritin-like domain-containing protein</fullName>
    </submittedName>
</protein>
<sequence length="249" mass="26650">MTQLPKDSTDVSRLLTGIDSARLGRRIFMRYLGATAAAGVALSACHSEVMDSAVPRGAGRAAAIGEVVDLGDLQTNDVAILNYAYALEQLEAAFYVQVMMTPYSGITDAERIILKDIRDHEVGHRELFRTALGGAAIPDLTPDFSTINFSSRDAVLSVAKTYENVGVSAYNGAGKFIKSADYLTLAGKIVSVEARHAAVIAALIDPNSVSFAGMPEVDDTTGLDKVRSFREVLTIVAPFLKQKFNFNAA</sequence>
<keyword evidence="2" id="KW-1185">Reference proteome</keyword>
<dbReference type="Proteomes" id="UP000198598">
    <property type="component" value="Unassembled WGS sequence"/>
</dbReference>
<evidence type="ECO:0000313" key="1">
    <source>
        <dbReference type="EMBL" id="SFE07635.1"/>
    </source>
</evidence>
<gene>
    <name evidence="1" type="ORF">SAMN05216167_11028</name>
</gene>
<organism evidence="1 2">
    <name type="scientific">Spirosoma endophyticum</name>
    <dbReference type="NCBI Taxonomy" id="662367"/>
    <lineage>
        <taxon>Bacteria</taxon>
        <taxon>Pseudomonadati</taxon>
        <taxon>Bacteroidota</taxon>
        <taxon>Cytophagia</taxon>
        <taxon>Cytophagales</taxon>
        <taxon>Cytophagaceae</taxon>
        <taxon>Spirosoma</taxon>
    </lineage>
</organism>
<dbReference type="STRING" id="662367.SAMN05216167_11028"/>
<dbReference type="EMBL" id="FOLQ01000010">
    <property type="protein sequence ID" value="SFE07635.1"/>
    <property type="molecule type" value="Genomic_DNA"/>
</dbReference>
<accession>A0A1I1XJT3</accession>
<dbReference type="PROSITE" id="PS51318">
    <property type="entry name" value="TAT"/>
    <property type="match status" value="1"/>
</dbReference>
<dbReference type="InterPro" id="IPR009078">
    <property type="entry name" value="Ferritin-like_SF"/>
</dbReference>
<dbReference type="InterPro" id="IPR006311">
    <property type="entry name" value="TAT_signal"/>
</dbReference>